<protein>
    <submittedName>
        <fullName evidence="4">Two-component system response regulator</fullName>
    </submittedName>
</protein>
<dbReference type="InterPro" id="IPR011006">
    <property type="entry name" value="CheY-like_superfamily"/>
</dbReference>
<evidence type="ECO:0000259" key="3">
    <source>
        <dbReference type="PROSITE" id="PS50110"/>
    </source>
</evidence>
<dbReference type="OrthoDB" id="9813953at2"/>
<evidence type="ECO:0000313" key="5">
    <source>
        <dbReference type="Proteomes" id="UP000237819"/>
    </source>
</evidence>
<dbReference type="Proteomes" id="UP000237819">
    <property type="component" value="Unassembled WGS sequence"/>
</dbReference>
<dbReference type="RefSeq" id="WP_105339078.1">
    <property type="nucleotide sequence ID" value="NZ_PUHZ01000025.1"/>
</dbReference>
<feature type="modified residue" description="4-aspartylphosphate" evidence="2">
    <location>
        <position position="56"/>
    </location>
</feature>
<dbReference type="SMART" id="SM00448">
    <property type="entry name" value="REC"/>
    <property type="match status" value="1"/>
</dbReference>
<dbReference type="SUPFAM" id="SSF52172">
    <property type="entry name" value="CheY-like"/>
    <property type="match status" value="1"/>
</dbReference>
<gene>
    <name evidence="4" type="ORF">C5Y93_29700</name>
</gene>
<dbReference type="GO" id="GO:0000160">
    <property type="term" value="P:phosphorelay signal transduction system"/>
    <property type="evidence" value="ECO:0007669"/>
    <property type="project" value="InterPro"/>
</dbReference>
<feature type="domain" description="Response regulatory" evidence="3">
    <location>
        <begin position="7"/>
        <end position="123"/>
    </location>
</feature>
<organism evidence="4 5">
    <name type="scientific">Blastopirellula marina</name>
    <dbReference type="NCBI Taxonomy" id="124"/>
    <lineage>
        <taxon>Bacteria</taxon>
        <taxon>Pseudomonadati</taxon>
        <taxon>Planctomycetota</taxon>
        <taxon>Planctomycetia</taxon>
        <taxon>Pirellulales</taxon>
        <taxon>Pirellulaceae</taxon>
        <taxon>Blastopirellula</taxon>
    </lineage>
</organism>
<accession>A0A2S8GE30</accession>
<dbReference type="Pfam" id="PF00072">
    <property type="entry name" value="Response_reg"/>
    <property type="match status" value="1"/>
</dbReference>
<dbReference type="InterPro" id="IPR050595">
    <property type="entry name" value="Bact_response_regulator"/>
</dbReference>
<dbReference type="InterPro" id="IPR001789">
    <property type="entry name" value="Sig_transdc_resp-reg_receiver"/>
</dbReference>
<keyword evidence="1 2" id="KW-0597">Phosphoprotein</keyword>
<evidence type="ECO:0000256" key="1">
    <source>
        <dbReference type="ARBA" id="ARBA00022553"/>
    </source>
</evidence>
<comment type="caution">
    <text evidence="4">The sequence shown here is derived from an EMBL/GenBank/DDBJ whole genome shotgun (WGS) entry which is preliminary data.</text>
</comment>
<dbReference type="EMBL" id="PUHZ01000025">
    <property type="protein sequence ID" value="PQO42501.1"/>
    <property type="molecule type" value="Genomic_DNA"/>
</dbReference>
<dbReference type="CDD" id="cd00156">
    <property type="entry name" value="REC"/>
    <property type="match status" value="1"/>
</dbReference>
<dbReference type="Gene3D" id="3.40.50.2300">
    <property type="match status" value="1"/>
</dbReference>
<evidence type="ECO:0000256" key="2">
    <source>
        <dbReference type="PROSITE-ProRule" id="PRU00169"/>
    </source>
</evidence>
<evidence type="ECO:0000313" key="4">
    <source>
        <dbReference type="EMBL" id="PQO42501.1"/>
    </source>
</evidence>
<dbReference type="PROSITE" id="PS50110">
    <property type="entry name" value="RESPONSE_REGULATORY"/>
    <property type="match status" value="1"/>
</dbReference>
<dbReference type="PANTHER" id="PTHR44591:SF23">
    <property type="entry name" value="CHEY SUBFAMILY"/>
    <property type="match status" value="1"/>
</dbReference>
<sequence>MRESNHFILVVEDDPLMADITAFRLELLGFRVETVENADAALRICQEHSVDLVIIDLELAGLKGLELINQLQIDEATHETPILAFSTDPALDVVQKAFKAGAKDYLVTPYDPAVLEHKIARLISPEQVTSK</sequence>
<proteinExistence type="predicted"/>
<dbReference type="PANTHER" id="PTHR44591">
    <property type="entry name" value="STRESS RESPONSE REGULATOR PROTEIN 1"/>
    <property type="match status" value="1"/>
</dbReference>
<dbReference type="AlphaFoldDB" id="A0A2S8GE30"/>
<reference evidence="4 5" key="1">
    <citation type="submission" date="2018-02" db="EMBL/GenBank/DDBJ databases">
        <title>Comparative genomes isolates from brazilian mangrove.</title>
        <authorList>
            <person name="Araujo J.E."/>
            <person name="Taketani R.G."/>
            <person name="Silva M.C.P."/>
            <person name="Loureco M.V."/>
            <person name="Andreote F.D."/>
        </authorList>
    </citation>
    <scope>NUCLEOTIDE SEQUENCE [LARGE SCALE GENOMIC DNA]</scope>
    <source>
        <strain evidence="4 5">Nap-Phe MGV</strain>
    </source>
</reference>
<name>A0A2S8GE30_9BACT</name>